<dbReference type="AlphaFoldDB" id="A0A516H796"/>
<sequence length="349" mass="39368">MGFLTEEENRSLRIRSMILHVVGGEADFEPKEARDVVHDEFFINRIRDTDVAPIFQFKDDSGTRDQLVAMAGNPVTFEAGAQALSRQFSLLHVTASRDGAFFIFELECDVPGVTIYSLIKYDYREAIEQDDAEGNLRRIVHAFTDDKRSIQKAALIRVVNAAADPMVSATDRVRPSPEISDYFERFLGVKRSRSDQELSTAVKELLRKTLSEFQDVLPGRDVAGAITRAVGNLRDRHQITEEAIGEAIIAAAGAPDDEDLRVRMQNRVLKKMQQMKLDGLAFRPDRNVLRRPPQRKVRTAEGVILIYPDEGAEGTVERNRRPDGSETITIRTARIEEDTVVRDSTRRIA</sequence>
<organism evidence="1 2">
    <name type="scientific">Ferrovibrio terrae</name>
    <dbReference type="NCBI Taxonomy" id="2594003"/>
    <lineage>
        <taxon>Bacteria</taxon>
        <taxon>Pseudomonadati</taxon>
        <taxon>Pseudomonadota</taxon>
        <taxon>Alphaproteobacteria</taxon>
        <taxon>Rhodospirillales</taxon>
        <taxon>Rhodospirillaceae</taxon>
        <taxon>Ferrovibrio</taxon>
    </lineage>
</organism>
<gene>
    <name evidence="1" type="ORF">FNB15_03555</name>
</gene>
<accession>A0A516H796</accession>
<protein>
    <recommendedName>
        <fullName evidence="3">Nucleoid-associated protein</fullName>
    </recommendedName>
</protein>
<evidence type="ECO:0000313" key="1">
    <source>
        <dbReference type="EMBL" id="QDO99620.1"/>
    </source>
</evidence>
<name>A0A516H796_9PROT</name>
<evidence type="ECO:0000313" key="2">
    <source>
        <dbReference type="Proteomes" id="UP000317496"/>
    </source>
</evidence>
<dbReference type="OrthoDB" id="9178145at2"/>
<dbReference type="EMBL" id="CP041636">
    <property type="protein sequence ID" value="QDO99620.1"/>
    <property type="molecule type" value="Genomic_DNA"/>
</dbReference>
<keyword evidence="2" id="KW-1185">Reference proteome</keyword>
<reference evidence="1 2" key="1">
    <citation type="submission" date="2019-07" db="EMBL/GenBank/DDBJ databases">
        <title>Genome sequencing for Ferrovibrio sp. K5.</title>
        <authorList>
            <person name="Park S.-J."/>
        </authorList>
    </citation>
    <scope>NUCLEOTIDE SEQUENCE [LARGE SCALE GENOMIC DNA]</scope>
    <source>
        <strain evidence="1 2">K5</strain>
    </source>
</reference>
<evidence type="ECO:0008006" key="3">
    <source>
        <dbReference type="Google" id="ProtNLM"/>
    </source>
</evidence>
<proteinExistence type="predicted"/>
<dbReference type="Proteomes" id="UP000317496">
    <property type="component" value="Chromosome"/>
</dbReference>
<dbReference type="KEGG" id="fer:FNB15_03555"/>